<evidence type="ECO:0000313" key="3">
    <source>
        <dbReference type="EMBL" id="KAI1512575.1"/>
    </source>
</evidence>
<evidence type="ECO:0000313" key="4">
    <source>
        <dbReference type="Proteomes" id="UP000245464"/>
    </source>
</evidence>
<evidence type="ECO:0000313" key="5">
    <source>
        <dbReference type="Proteomes" id="UP000249757"/>
    </source>
</evidence>
<protein>
    <submittedName>
        <fullName evidence="2">Uncharacterized protein</fullName>
    </submittedName>
</protein>
<dbReference type="EMBL" id="NQIK02000010">
    <property type="protein sequence ID" value="KAF7565518.1"/>
    <property type="molecule type" value="Genomic_DNA"/>
</dbReference>
<evidence type="ECO:0000313" key="2">
    <source>
        <dbReference type="EMBL" id="KAF7565518.1"/>
    </source>
</evidence>
<dbReference type="Proteomes" id="UP000245464">
    <property type="component" value="Chromosome 10"/>
</dbReference>
<feature type="compositionally biased region" description="Acidic residues" evidence="1">
    <location>
        <begin position="88"/>
        <end position="97"/>
    </location>
</feature>
<accession>A0A834RJK5</accession>
<dbReference type="EMBL" id="NRDI02000011">
    <property type="protein sequence ID" value="KAI1512575.1"/>
    <property type="molecule type" value="Genomic_DNA"/>
</dbReference>
<reference evidence="5" key="4">
    <citation type="journal article" date="2022" name="Microb. Genom.">
        <title>A global pangenome for the wheat fungal pathogen Pyrenophora tritici-repentis and prediction of effector protein structural homology.</title>
        <authorList>
            <person name="Moolhuijzen P.M."/>
            <person name="See P.T."/>
            <person name="Shi G."/>
            <person name="Powell H.R."/>
            <person name="Cockram J."/>
            <person name="Jorgensen L.N."/>
            <person name="Benslimane H."/>
            <person name="Strelkov S.E."/>
            <person name="Turner J."/>
            <person name="Liu Z."/>
            <person name="Moffat C.S."/>
        </authorList>
    </citation>
    <scope>NUCLEOTIDE SEQUENCE [LARGE SCALE GENOMIC DNA]</scope>
</reference>
<gene>
    <name evidence="3" type="ORF">Ptr86124_008541</name>
    <name evidence="2" type="ORF">PtrM4_049520</name>
</gene>
<dbReference type="Proteomes" id="UP000249757">
    <property type="component" value="Unassembled WGS sequence"/>
</dbReference>
<proteinExistence type="predicted"/>
<comment type="caution">
    <text evidence="2">The sequence shown here is derived from an EMBL/GenBank/DDBJ whole genome shotgun (WGS) entry which is preliminary data.</text>
</comment>
<evidence type="ECO:0000256" key="1">
    <source>
        <dbReference type="SAM" id="MobiDB-lite"/>
    </source>
</evidence>
<organism evidence="2 4">
    <name type="scientific">Pyrenophora tritici-repentis</name>
    <dbReference type="NCBI Taxonomy" id="45151"/>
    <lineage>
        <taxon>Eukaryota</taxon>
        <taxon>Fungi</taxon>
        <taxon>Dikarya</taxon>
        <taxon>Ascomycota</taxon>
        <taxon>Pezizomycotina</taxon>
        <taxon>Dothideomycetes</taxon>
        <taxon>Pleosporomycetidae</taxon>
        <taxon>Pleosporales</taxon>
        <taxon>Pleosporineae</taxon>
        <taxon>Pleosporaceae</taxon>
        <taxon>Pyrenophora</taxon>
    </lineage>
</organism>
<reference evidence="3" key="2">
    <citation type="submission" date="2021-05" db="EMBL/GenBank/DDBJ databases">
        <authorList>
            <person name="Moolhuijzen P.M."/>
            <person name="Moffat C.S."/>
        </authorList>
    </citation>
    <scope>NUCLEOTIDE SEQUENCE</scope>
    <source>
        <strain evidence="3">86-124</strain>
    </source>
</reference>
<dbReference type="OMA" id="KMMARLE"/>
<feature type="region of interest" description="Disordered" evidence="1">
    <location>
        <begin position="83"/>
        <end position="106"/>
    </location>
</feature>
<name>A0A834RJK5_9PLEO</name>
<keyword evidence="5" id="KW-1185">Reference proteome</keyword>
<reference evidence="2" key="1">
    <citation type="journal article" date="2018" name="BMC Genomics">
        <title>Comparative genomics of the wheat fungal pathogen Pyrenophora tritici-repentis reveals chromosomal variations and genome plasticity.</title>
        <authorList>
            <person name="Moolhuijzen P."/>
            <person name="See P.T."/>
            <person name="Hane J.K."/>
            <person name="Shi G."/>
            <person name="Liu Z."/>
            <person name="Oliver R.P."/>
            <person name="Moffat C.S."/>
        </authorList>
    </citation>
    <scope>NUCLEOTIDE SEQUENCE [LARGE SCALE GENOMIC DNA]</scope>
    <source>
        <strain evidence="2">M4</strain>
    </source>
</reference>
<sequence>MSSLADNKQTIRERKISPSALSPVQKYTLLRTRSQKIIQAISRKHRTRMQEKLALMLREEVSNGAGFTALTTVGYTSCTRGLKRIPEDNEDSEDDDDTTSRAPPFLSLPGEIRNEIYDYFLPSLVRLEEANALMLTCKQVHQEFTSMTVAKTKPIVEEVVKERVFSLKSNSPLPQSSTTTEESLSIATHKQLHNVNLSIGLIDTLSAEAANHNPAAHKFDDCIDSLKELLSLHLPFITISVDLYADLGISDIELRARNLRAFIVAFERVENDPESTINAQHVIFELARSTWEGADIPYPPAVAFVRREEKVDGESGFEALWHDPLLERRRMGLLYSESDHQEWIAEAKMMARLEVIMARSRRHVNGGV</sequence>
<dbReference type="AlphaFoldDB" id="A0A834RJK5"/>
<dbReference type="OrthoDB" id="3671487at2759"/>
<reference evidence="3" key="3">
    <citation type="journal article" date="2022" name="bioRxiv">
        <title>A global pangenome for the wheat fungal pathogen Pyrenophora tritici-repentis and prediction of effector protein structural homology.</title>
        <authorList>
            <person name="Moolhuijzen P."/>
            <person name="See P.T."/>
            <person name="Shi G."/>
            <person name="Powell H.R."/>
            <person name="Cockram J."/>
            <person name="Jorgensen L.N."/>
            <person name="Benslimane H."/>
            <person name="Strelkov S.E."/>
            <person name="Turner J."/>
            <person name="Liu Z."/>
            <person name="Moffat C.S."/>
        </authorList>
    </citation>
    <scope>NUCLEOTIDE SEQUENCE</scope>
    <source>
        <strain evidence="3">86-124</strain>
    </source>
</reference>